<organism evidence="2 3">
    <name type="scientific">Stappia sediminis</name>
    <dbReference type="NCBI Taxonomy" id="2692190"/>
    <lineage>
        <taxon>Bacteria</taxon>
        <taxon>Pseudomonadati</taxon>
        <taxon>Pseudomonadota</taxon>
        <taxon>Alphaproteobacteria</taxon>
        <taxon>Hyphomicrobiales</taxon>
        <taxon>Stappiaceae</taxon>
        <taxon>Stappia</taxon>
    </lineage>
</organism>
<dbReference type="PANTHER" id="PTHR43179:SF7">
    <property type="entry name" value="RHAMNOSYLTRANSFERASE WBBL"/>
    <property type="match status" value="1"/>
</dbReference>
<accession>A0A7X3LSM4</accession>
<name>A0A7X3LSM4_9HYPH</name>
<dbReference type="AlphaFoldDB" id="A0A7X3LSM4"/>
<keyword evidence="3" id="KW-1185">Reference proteome</keyword>
<evidence type="ECO:0000259" key="1">
    <source>
        <dbReference type="Pfam" id="PF00535"/>
    </source>
</evidence>
<dbReference type="Pfam" id="PF00535">
    <property type="entry name" value="Glycos_transf_2"/>
    <property type="match status" value="1"/>
</dbReference>
<keyword evidence="2" id="KW-0808">Transferase</keyword>
<evidence type="ECO:0000313" key="2">
    <source>
        <dbReference type="EMBL" id="MXN64354.1"/>
    </source>
</evidence>
<dbReference type="EMBL" id="WUMV01000002">
    <property type="protein sequence ID" value="MXN64354.1"/>
    <property type="molecule type" value="Genomic_DNA"/>
</dbReference>
<reference evidence="2 3" key="1">
    <citation type="submission" date="2019-12" db="EMBL/GenBank/DDBJ databases">
        <authorList>
            <person name="Li M."/>
        </authorList>
    </citation>
    <scope>NUCLEOTIDE SEQUENCE [LARGE SCALE GENOMIC DNA]</scope>
    <source>
        <strain evidence="2 3">GBMRC 2046</strain>
    </source>
</reference>
<dbReference type="SUPFAM" id="SSF53448">
    <property type="entry name" value="Nucleotide-diphospho-sugar transferases"/>
    <property type="match status" value="1"/>
</dbReference>
<feature type="domain" description="Glycosyltransferase 2-like" evidence="1">
    <location>
        <begin position="455"/>
        <end position="582"/>
    </location>
</feature>
<gene>
    <name evidence="2" type="ORF">GR183_05515</name>
</gene>
<proteinExistence type="predicted"/>
<sequence length="727" mass="79473">MTFETPEVFTLASGVCLVVWDLQNRAWTSPRLEERDGGKLSPVACVRLARNDGGTRLLWVFRNDANKTRELRASAGAIASETDIHVPQPDDIAFADPRTILKNLSLNGRAAMISALLNTWPGIFKLGRSRSFTEFVLRLLGELSEDPPLAACSASVGATRIIETRLDAGCDTVLTASLVTGNGVMRIGGSPCILEESSKNRHPVILLAEMPVLPKGGYLVLTGPWGLAVRKLDFSAAGQSLVQWWNARKPRNARLRDYVVSVLGSRSRQARSAVVEMQLADPLPARRVSGEGRLSSLAVEVALGGENGVLVGGWMHDPIGMVEAIDLIDTSGVSHTLELNEFPGVLPEEQGAQRVTCFAAFAPVANSFDIMLQPRFEARFASGARHSLIPPPQPSDLNEIRRRMLSIVPPQHLADGMLESCLAPALSSIQHRIRASVGRPKVSDMGVEHANPQVSIVIPLYRELGFLKAQFAALATDPWISANAELIYVLDSPEQAGDVEDLLGSFHLLFGQSVKLAVMERNAGYAMACNAGARVARGRYIAMLNSDAIPAKAGWLSLLAACLQRDEGIGVAGAKLLYEDNAIQHAGLHFIQNQAGKWFNHHYFKGFPRHFADANAERQVPAVTGACLVVERKTYEAVEGFTEDYVIGDYEDSDLCLKVRRSGQGIAYVPEAELYHFERRSIRKNADYTRGVASQYNRWLHQCRWEDEIKELMTAPDGASRGKRVAA</sequence>
<dbReference type="RefSeq" id="WP_160774582.1">
    <property type="nucleotide sequence ID" value="NZ_WUMV01000002.1"/>
</dbReference>
<dbReference type="InterPro" id="IPR029044">
    <property type="entry name" value="Nucleotide-diphossugar_trans"/>
</dbReference>
<dbReference type="InterPro" id="IPR001173">
    <property type="entry name" value="Glyco_trans_2-like"/>
</dbReference>
<dbReference type="Proteomes" id="UP000433101">
    <property type="component" value="Unassembled WGS sequence"/>
</dbReference>
<comment type="caution">
    <text evidence="2">The sequence shown here is derived from an EMBL/GenBank/DDBJ whole genome shotgun (WGS) entry which is preliminary data.</text>
</comment>
<dbReference type="GO" id="GO:0016740">
    <property type="term" value="F:transferase activity"/>
    <property type="evidence" value="ECO:0007669"/>
    <property type="project" value="UniProtKB-KW"/>
</dbReference>
<protein>
    <submittedName>
        <fullName evidence="2">Glycosyltransferase</fullName>
    </submittedName>
</protein>
<evidence type="ECO:0000313" key="3">
    <source>
        <dbReference type="Proteomes" id="UP000433101"/>
    </source>
</evidence>
<dbReference type="Gene3D" id="3.90.550.10">
    <property type="entry name" value="Spore Coat Polysaccharide Biosynthesis Protein SpsA, Chain A"/>
    <property type="match status" value="1"/>
</dbReference>
<dbReference type="PANTHER" id="PTHR43179">
    <property type="entry name" value="RHAMNOSYLTRANSFERASE WBBL"/>
    <property type="match status" value="1"/>
</dbReference>